<reference evidence="2" key="2">
    <citation type="submission" date="2022-03" db="EMBL/GenBank/DDBJ databases">
        <title>Draft title - Genomic analysis of global carrot germplasm unveils the trajectory of domestication and the origin of high carotenoid orange carrot.</title>
        <authorList>
            <person name="Iorizzo M."/>
            <person name="Ellison S."/>
            <person name="Senalik D."/>
            <person name="Macko-Podgorni A."/>
            <person name="Grzebelus D."/>
            <person name="Bostan H."/>
            <person name="Rolling W."/>
            <person name="Curaba J."/>
            <person name="Simon P."/>
        </authorList>
    </citation>
    <scope>NUCLEOTIDE SEQUENCE</scope>
    <source>
        <tissue evidence="2">Leaf</tissue>
    </source>
</reference>
<gene>
    <name evidence="2" type="ORF">DCAR_0830691</name>
</gene>
<dbReference type="EMBL" id="CP093350">
    <property type="protein sequence ID" value="WOH11211.1"/>
    <property type="molecule type" value="Genomic_DNA"/>
</dbReference>
<evidence type="ECO:0000313" key="3">
    <source>
        <dbReference type="Proteomes" id="UP000077755"/>
    </source>
</evidence>
<evidence type="ECO:0000313" key="2">
    <source>
        <dbReference type="EMBL" id="WOH11211.1"/>
    </source>
</evidence>
<proteinExistence type="predicted"/>
<feature type="region of interest" description="Disordered" evidence="1">
    <location>
        <begin position="1"/>
        <end position="20"/>
    </location>
</feature>
<sequence>MGCTSSHDDIKEEAPITNPHEAEWLKYSTFWPDPHDNSDHHG</sequence>
<accession>A0A175YJN5</accession>
<evidence type="ECO:0000256" key="1">
    <source>
        <dbReference type="SAM" id="MobiDB-lite"/>
    </source>
</evidence>
<name>A0A175YJN5_DAUCS</name>
<reference evidence="2" key="1">
    <citation type="journal article" date="2016" name="Nat. Genet.">
        <title>A high-quality carrot genome assembly provides new insights into carotenoid accumulation and asterid genome evolution.</title>
        <authorList>
            <person name="Iorizzo M."/>
            <person name="Ellison S."/>
            <person name="Senalik D."/>
            <person name="Zeng P."/>
            <person name="Satapoomin P."/>
            <person name="Huang J."/>
            <person name="Bowman M."/>
            <person name="Iovene M."/>
            <person name="Sanseverino W."/>
            <person name="Cavagnaro P."/>
            <person name="Yildiz M."/>
            <person name="Macko-Podgorni A."/>
            <person name="Moranska E."/>
            <person name="Grzebelus E."/>
            <person name="Grzebelus D."/>
            <person name="Ashrafi H."/>
            <person name="Zheng Z."/>
            <person name="Cheng S."/>
            <person name="Spooner D."/>
            <person name="Van Deynze A."/>
            <person name="Simon P."/>
        </authorList>
    </citation>
    <scope>NUCLEOTIDE SEQUENCE</scope>
    <source>
        <tissue evidence="2">Leaf</tissue>
    </source>
</reference>
<dbReference type="Gramene" id="KZM83936">
    <property type="protein sequence ID" value="KZM83936"/>
    <property type="gene ID" value="DCAR_028642"/>
</dbReference>
<dbReference type="Proteomes" id="UP000077755">
    <property type="component" value="Chromosome 8"/>
</dbReference>
<organism evidence="2 3">
    <name type="scientific">Daucus carota subsp. sativus</name>
    <name type="common">Carrot</name>
    <dbReference type="NCBI Taxonomy" id="79200"/>
    <lineage>
        <taxon>Eukaryota</taxon>
        <taxon>Viridiplantae</taxon>
        <taxon>Streptophyta</taxon>
        <taxon>Embryophyta</taxon>
        <taxon>Tracheophyta</taxon>
        <taxon>Spermatophyta</taxon>
        <taxon>Magnoliopsida</taxon>
        <taxon>eudicotyledons</taxon>
        <taxon>Gunneridae</taxon>
        <taxon>Pentapetalae</taxon>
        <taxon>asterids</taxon>
        <taxon>campanulids</taxon>
        <taxon>Apiales</taxon>
        <taxon>Apiaceae</taxon>
        <taxon>Apioideae</taxon>
        <taxon>Scandiceae</taxon>
        <taxon>Daucinae</taxon>
        <taxon>Daucus</taxon>
        <taxon>Daucus sect. Daucus</taxon>
    </lineage>
</organism>
<protein>
    <submittedName>
        <fullName evidence="2">Uncharacterized protein</fullName>
    </submittedName>
</protein>
<dbReference type="AlphaFoldDB" id="A0A175YJN5"/>
<keyword evidence="3" id="KW-1185">Reference proteome</keyword>